<organism evidence="6 7">
    <name type="scientific">Eragrostis curvula</name>
    <name type="common">weeping love grass</name>
    <dbReference type="NCBI Taxonomy" id="38414"/>
    <lineage>
        <taxon>Eukaryota</taxon>
        <taxon>Viridiplantae</taxon>
        <taxon>Streptophyta</taxon>
        <taxon>Embryophyta</taxon>
        <taxon>Tracheophyta</taxon>
        <taxon>Spermatophyta</taxon>
        <taxon>Magnoliopsida</taxon>
        <taxon>Liliopsida</taxon>
        <taxon>Poales</taxon>
        <taxon>Poaceae</taxon>
        <taxon>PACMAD clade</taxon>
        <taxon>Chloridoideae</taxon>
        <taxon>Eragrostideae</taxon>
        <taxon>Eragrostidinae</taxon>
        <taxon>Eragrostis</taxon>
    </lineage>
</organism>
<dbReference type="PANTHER" id="PTHR11783">
    <property type="entry name" value="SULFOTRANSFERASE SULT"/>
    <property type="match status" value="1"/>
</dbReference>
<dbReference type="OrthoDB" id="205623at2759"/>
<dbReference type="AlphaFoldDB" id="A0A5J9T1D2"/>
<proteinExistence type="inferred from homology"/>
<name>A0A5J9T1D2_9POAL</name>
<sequence>MAQPQSDAEHDGPAEEAADSISSTIPQREGWWRLLFLLRSTWLTPPVHKSATLVQAQFQPRADDIILATYPKSGTTWLKALAFTLVNRSQHAVTGDKHLLLVQHPQDLVPFLELPDRALHPVAELEALPSPRLLALTFHTRCFHSAHRRSVVQHVRESERVLFWKYDEMMADPTKHVKMLAEFLHVPFTWSGKVGDWQNHLTEEMAQKLDCIIEEKLKGSGLAF</sequence>
<dbReference type="Gramene" id="TVU05153">
    <property type="protein sequence ID" value="TVU05153"/>
    <property type="gene ID" value="EJB05_48305"/>
</dbReference>
<evidence type="ECO:0000256" key="4">
    <source>
        <dbReference type="SAM" id="MobiDB-lite"/>
    </source>
</evidence>
<comment type="similarity">
    <text evidence="1 3">Belongs to the sulfotransferase 1 family.</text>
</comment>
<feature type="domain" description="Sulfotransferase" evidence="5">
    <location>
        <begin position="188"/>
        <end position="221"/>
    </location>
</feature>
<evidence type="ECO:0000256" key="1">
    <source>
        <dbReference type="ARBA" id="ARBA00005771"/>
    </source>
</evidence>
<keyword evidence="7" id="KW-1185">Reference proteome</keyword>
<dbReference type="EC" id="2.8.2.-" evidence="3"/>
<feature type="non-terminal residue" evidence="6">
    <location>
        <position position="1"/>
    </location>
</feature>
<dbReference type="InterPro" id="IPR000863">
    <property type="entry name" value="Sulfotransferase_dom"/>
</dbReference>
<accession>A0A5J9T1D2</accession>
<keyword evidence="2 3" id="KW-0808">Transferase</keyword>
<protein>
    <recommendedName>
        <fullName evidence="3">Sulfotransferase</fullName>
        <ecNumber evidence="3">2.8.2.-</ecNumber>
    </recommendedName>
</protein>
<comment type="caution">
    <text evidence="6">The sequence shown here is derived from an EMBL/GenBank/DDBJ whole genome shotgun (WGS) entry which is preliminary data.</text>
</comment>
<feature type="domain" description="Sulfotransferase" evidence="5">
    <location>
        <begin position="63"/>
        <end position="139"/>
    </location>
</feature>
<dbReference type="Pfam" id="PF00685">
    <property type="entry name" value="Sulfotransfer_1"/>
    <property type="match status" value="2"/>
</dbReference>
<evidence type="ECO:0000313" key="6">
    <source>
        <dbReference type="EMBL" id="TVU05153.1"/>
    </source>
</evidence>
<evidence type="ECO:0000259" key="5">
    <source>
        <dbReference type="Pfam" id="PF00685"/>
    </source>
</evidence>
<dbReference type="SUPFAM" id="SSF52540">
    <property type="entry name" value="P-loop containing nucleoside triphosphate hydrolases"/>
    <property type="match status" value="1"/>
</dbReference>
<evidence type="ECO:0000313" key="7">
    <source>
        <dbReference type="Proteomes" id="UP000324897"/>
    </source>
</evidence>
<gene>
    <name evidence="6" type="ORF">EJB05_48305</name>
</gene>
<dbReference type="InterPro" id="IPR027417">
    <property type="entry name" value="P-loop_NTPase"/>
</dbReference>
<dbReference type="GO" id="GO:0008146">
    <property type="term" value="F:sulfotransferase activity"/>
    <property type="evidence" value="ECO:0007669"/>
    <property type="project" value="InterPro"/>
</dbReference>
<dbReference type="EMBL" id="RWGY01000051">
    <property type="protein sequence ID" value="TVU05153.1"/>
    <property type="molecule type" value="Genomic_DNA"/>
</dbReference>
<evidence type="ECO:0000256" key="3">
    <source>
        <dbReference type="RuleBase" id="RU361155"/>
    </source>
</evidence>
<evidence type="ECO:0000256" key="2">
    <source>
        <dbReference type="ARBA" id="ARBA00022679"/>
    </source>
</evidence>
<feature type="region of interest" description="Disordered" evidence="4">
    <location>
        <begin position="1"/>
        <end position="22"/>
    </location>
</feature>
<reference evidence="6 7" key="1">
    <citation type="journal article" date="2019" name="Sci. Rep.">
        <title>A high-quality genome of Eragrostis curvula grass provides insights into Poaceae evolution and supports new strategies to enhance forage quality.</title>
        <authorList>
            <person name="Carballo J."/>
            <person name="Santos B.A.C.M."/>
            <person name="Zappacosta D."/>
            <person name="Garbus I."/>
            <person name="Selva J.P."/>
            <person name="Gallo C.A."/>
            <person name="Diaz A."/>
            <person name="Albertini E."/>
            <person name="Caccamo M."/>
            <person name="Echenique V."/>
        </authorList>
    </citation>
    <scope>NUCLEOTIDE SEQUENCE [LARGE SCALE GENOMIC DNA]</scope>
    <source>
        <strain evidence="7">cv. Victoria</strain>
        <tissue evidence="6">Leaf</tissue>
    </source>
</reference>
<dbReference type="Proteomes" id="UP000324897">
    <property type="component" value="Unassembled WGS sequence"/>
</dbReference>
<dbReference type="Gene3D" id="3.40.50.300">
    <property type="entry name" value="P-loop containing nucleotide triphosphate hydrolases"/>
    <property type="match status" value="2"/>
</dbReference>